<evidence type="ECO:0000313" key="1">
    <source>
        <dbReference type="EMBL" id="KAG8650378.1"/>
    </source>
</evidence>
<protein>
    <submittedName>
        <fullName evidence="1">Uncharacterized protein</fullName>
    </submittedName>
</protein>
<evidence type="ECO:0000313" key="2">
    <source>
        <dbReference type="Proteomes" id="UP000091857"/>
    </source>
</evidence>
<proteinExistence type="predicted"/>
<gene>
    <name evidence="1" type="ORF">MANES_07G034350v8</name>
</gene>
<accession>A0ACB7HEX6</accession>
<dbReference type="Proteomes" id="UP000091857">
    <property type="component" value="Chromosome 7"/>
</dbReference>
<name>A0ACB7HEX6_MANES</name>
<comment type="caution">
    <text evidence="1">The sequence shown here is derived from an EMBL/GenBank/DDBJ whole genome shotgun (WGS) entry which is preliminary data.</text>
</comment>
<reference evidence="2" key="1">
    <citation type="journal article" date="2016" name="Nat. Biotechnol.">
        <title>Sequencing wild and cultivated cassava and related species reveals extensive interspecific hybridization and genetic diversity.</title>
        <authorList>
            <person name="Bredeson J.V."/>
            <person name="Lyons J.B."/>
            <person name="Prochnik S.E."/>
            <person name="Wu G.A."/>
            <person name="Ha C.M."/>
            <person name="Edsinger-Gonzales E."/>
            <person name="Grimwood J."/>
            <person name="Schmutz J."/>
            <person name="Rabbi I.Y."/>
            <person name="Egesi C."/>
            <person name="Nauluvula P."/>
            <person name="Lebot V."/>
            <person name="Ndunguru J."/>
            <person name="Mkamilo G."/>
            <person name="Bart R.S."/>
            <person name="Setter T.L."/>
            <person name="Gleadow R.M."/>
            <person name="Kulakow P."/>
            <person name="Ferguson M.E."/>
            <person name="Rounsley S."/>
            <person name="Rokhsar D.S."/>
        </authorList>
    </citation>
    <scope>NUCLEOTIDE SEQUENCE [LARGE SCALE GENOMIC DNA]</scope>
    <source>
        <strain evidence="2">cv. AM560-2</strain>
    </source>
</reference>
<dbReference type="EMBL" id="CM004393">
    <property type="protein sequence ID" value="KAG8650378.1"/>
    <property type="molecule type" value="Genomic_DNA"/>
</dbReference>
<organism evidence="1 2">
    <name type="scientific">Manihot esculenta</name>
    <name type="common">Cassava</name>
    <name type="synonym">Jatropha manihot</name>
    <dbReference type="NCBI Taxonomy" id="3983"/>
    <lineage>
        <taxon>Eukaryota</taxon>
        <taxon>Viridiplantae</taxon>
        <taxon>Streptophyta</taxon>
        <taxon>Embryophyta</taxon>
        <taxon>Tracheophyta</taxon>
        <taxon>Spermatophyta</taxon>
        <taxon>Magnoliopsida</taxon>
        <taxon>eudicotyledons</taxon>
        <taxon>Gunneridae</taxon>
        <taxon>Pentapetalae</taxon>
        <taxon>rosids</taxon>
        <taxon>fabids</taxon>
        <taxon>Malpighiales</taxon>
        <taxon>Euphorbiaceae</taxon>
        <taxon>Crotonoideae</taxon>
        <taxon>Manihoteae</taxon>
        <taxon>Manihot</taxon>
    </lineage>
</organism>
<sequence length="241" mass="27805">MFVLVWNSQGIASKQSQRFLHNLCSQYKPLLLVVKKKVNGHHANLILANMHYSDWVCIESASMSGGIWLFWNCSNTSVSVLKMHSQFLYVIVDDQLHLSWFFTAIYGSPRKQLRLSLYTTLHELASCIFGPWLLSGDFNDYVDPSETSSSGIHIVARCTHLRQWMSNLRLLDLLVSGPKFTWHRDCISGFFKAARLDCSIYTIVWYHLLSFCYNFSSGKALFRLLSLINTTLHDFSSWYDP</sequence>
<keyword evidence="2" id="KW-1185">Reference proteome</keyword>